<dbReference type="AlphaFoldDB" id="A0A9D4LUS5"/>
<reference evidence="1" key="1">
    <citation type="journal article" date="2019" name="bioRxiv">
        <title>The Genome of the Zebra Mussel, Dreissena polymorpha: A Resource for Invasive Species Research.</title>
        <authorList>
            <person name="McCartney M.A."/>
            <person name="Auch B."/>
            <person name="Kono T."/>
            <person name="Mallez S."/>
            <person name="Zhang Y."/>
            <person name="Obille A."/>
            <person name="Becker A."/>
            <person name="Abrahante J.E."/>
            <person name="Garbe J."/>
            <person name="Badalamenti J.P."/>
            <person name="Herman A."/>
            <person name="Mangelson H."/>
            <person name="Liachko I."/>
            <person name="Sullivan S."/>
            <person name="Sone E.D."/>
            <person name="Koren S."/>
            <person name="Silverstein K.A.T."/>
            <person name="Beckman K.B."/>
            <person name="Gohl D.M."/>
        </authorList>
    </citation>
    <scope>NUCLEOTIDE SEQUENCE</scope>
    <source>
        <strain evidence="1">Duluth1</strain>
        <tissue evidence="1">Whole animal</tissue>
    </source>
</reference>
<reference evidence="1" key="2">
    <citation type="submission" date="2020-11" db="EMBL/GenBank/DDBJ databases">
        <authorList>
            <person name="McCartney M.A."/>
            <person name="Auch B."/>
            <person name="Kono T."/>
            <person name="Mallez S."/>
            <person name="Becker A."/>
            <person name="Gohl D.M."/>
            <person name="Silverstein K.A.T."/>
            <person name="Koren S."/>
            <person name="Bechman K.B."/>
            <person name="Herman A."/>
            <person name="Abrahante J.E."/>
            <person name="Garbe J."/>
        </authorList>
    </citation>
    <scope>NUCLEOTIDE SEQUENCE</scope>
    <source>
        <strain evidence="1">Duluth1</strain>
        <tissue evidence="1">Whole animal</tissue>
    </source>
</reference>
<name>A0A9D4LUS5_DREPO</name>
<proteinExistence type="predicted"/>
<comment type="caution">
    <text evidence="1">The sequence shown here is derived from an EMBL/GenBank/DDBJ whole genome shotgun (WGS) entry which is preliminary data.</text>
</comment>
<dbReference type="EMBL" id="JAIWYP010000002">
    <property type="protein sequence ID" value="KAH3864426.1"/>
    <property type="molecule type" value="Genomic_DNA"/>
</dbReference>
<protein>
    <submittedName>
        <fullName evidence="1">Uncharacterized protein</fullName>
    </submittedName>
</protein>
<evidence type="ECO:0000313" key="2">
    <source>
        <dbReference type="Proteomes" id="UP000828390"/>
    </source>
</evidence>
<sequence length="148" mass="16576">MSLWVEVSFHFGTPCVKDMYNGVSCSHLIGVSSHPQSGPVQATLMQAQIGVSSHPCAGPDWSVKPPSCRPRLAFWLLIWPCIVFLKREQGDPKEASVRSVGPTYGQTMKRGPTGIHQLHENATRDVLIKYHLIYYCVKTNFKRLLLVI</sequence>
<accession>A0A9D4LUS5</accession>
<keyword evidence="2" id="KW-1185">Reference proteome</keyword>
<gene>
    <name evidence="1" type="ORF">DPMN_027444</name>
</gene>
<dbReference type="Proteomes" id="UP000828390">
    <property type="component" value="Unassembled WGS sequence"/>
</dbReference>
<organism evidence="1 2">
    <name type="scientific">Dreissena polymorpha</name>
    <name type="common">Zebra mussel</name>
    <name type="synonym">Mytilus polymorpha</name>
    <dbReference type="NCBI Taxonomy" id="45954"/>
    <lineage>
        <taxon>Eukaryota</taxon>
        <taxon>Metazoa</taxon>
        <taxon>Spiralia</taxon>
        <taxon>Lophotrochozoa</taxon>
        <taxon>Mollusca</taxon>
        <taxon>Bivalvia</taxon>
        <taxon>Autobranchia</taxon>
        <taxon>Heteroconchia</taxon>
        <taxon>Euheterodonta</taxon>
        <taxon>Imparidentia</taxon>
        <taxon>Neoheterodontei</taxon>
        <taxon>Myida</taxon>
        <taxon>Dreissenoidea</taxon>
        <taxon>Dreissenidae</taxon>
        <taxon>Dreissena</taxon>
    </lineage>
</organism>
<evidence type="ECO:0000313" key="1">
    <source>
        <dbReference type="EMBL" id="KAH3864426.1"/>
    </source>
</evidence>